<proteinExistence type="predicted"/>
<dbReference type="EMBL" id="WSES01000005">
    <property type="protein sequence ID" value="MVW61706.1"/>
    <property type="molecule type" value="Genomic_DNA"/>
</dbReference>
<evidence type="ECO:0000256" key="1">
    <source>
        <dbReference type="SAM" id="SignalP"/>
    </source>
</evidence>
<comment type="caution">
    <text evidence="2">The sequence shown here is derived from an EMBL/GenBank/DDBJ whole genome shotgun (WGS) entry which is preliminary data.</text>
</comment>
<feature type="chain" id="PRO_5031403226" description="Molecular chaperone DnaJ" evidence="1">
    <location>
        <begin position="22"/>
        <end position="140"/>
    </location>
</feature>
<keyword evidence="3" id="KW-1185">Reference proteome</keyword>
<evidence type="ECO:0008006" key="4">
    <source>
        <dbReference type="Google" id="ProtNLM"/>
    </source>
</evidence>
<gene>
    <name evidence="2" type="ORF">GPY61_17390</name>
</gene>
<evidence type="ECO:0000313" key="3">
    <source>
        <dbReference type="Proteomes" id="UP000443353"/>
    </source>
</evidence>
<dbReference type="RefSeq" id="WP_056123086.1">
    <property type="nucleotide sequence ID" value="NZ_CP168562.1"/>
</dbReference>
<accession>A0A7X3G111</accession>
<organism evidence="2 3">
    <name type="scientific">Massilia cellulosiltytica</name>
    <dbReference type="NCBI Taxonomy" id="2683234"/>
    <lineage>
        <taxon>Bacteria</taxon>
        <taxon>Pseudomonadati</taxon>
        <taxon>Pseudomonadota</taxon>
        <taxon>Betaproteobacteria</taxon>
        <taxon>Burkholderiales</taxon>
        <taxon>Oxalobacteraceae</taxon>
        <taxon>Telluria group</taxon>
        <taxon>Massilia</taxon>
    </lineage>
</organism>
<dbReference type="AlphaFoldDB" id="A0A7X3G111"/>
<sequence>MKRLAIPFLAAALVFSGAAHAQSKQEPRPLGYKKVADALAALQKNPDAKVSHPGGWTTYAIQKPEVAVWSFVPQGHEAYPAVVRRLVRKTDEGTFVEMKVLCEAKQDACRRLAVHFQQMTAQMQQKLQEMQAQKGQEAKQ</sequence>
<evidence type="ECO:0000313" key="2">
    <source>
        <dbReference type="EMBL" id="MVW61706.1"/>
    </source>
</evidence>
<name>A0A7X3G111_9BURK</name>
<protein>
    <recommendedName>
        <fullName evidence="4">Molecular chaperone DnaJ</fullName>
    </recommendedName>
</protein>
<dbReference type="Proteomes" id="UP000443353">
    <property type="component" value="Unassembled WGS sequence"/>
</dbReference>
<keyword evidence="1" id="KW-0732">Signal</keyword>
<reference evidence="2 3" key="1">
    <citation type="submission" date="2019-12" db="EMBL/GenBank/DDBJ databases">
        <authorList>
            <person name="Li C."/>
            <person name="Zhao J."/>
        </authorList>
    </citation>
    <scope>NUCLEOTIDE SEQUENCE [LARGE SCALE GENOMIC DNA]</scope>
    <source>
        <strain evidence="2 3">NEAU-DD11</strain>
    </source>
</reference>
<feature type="signal peptide" evidence="1">
    <location>
        <begin position="1"/>
        <end position="21"/>
    </location>
</feature>